<gene>
    <name evidence="1" type="ORF">I9063_003222</name>
</gene>
<reference evidence="1" key="1">
    <citation type="journal article" date="2018" name="Genome Biol.">
        <title>SKESA: strategic k-mer extension for scrupulous assemblies.</title>
        <authorList>
            <person name="Souvorov A."/>
            <person name="Agarwala R."/>
            <person name="Lipman D.J."/>
        </authorList>
    </citation>
    <scope>NUCLEOTIDE SEQUENCE</scope>
    <source>
        <strain evidence="1">C25</strain>
    </source>
</reference>
<comment type="caution">
    <text evidence="1">The sequence shown here is derived from an EMBL/GenBank/DDBJ whole genome shotgun (WGS) entry which is preliminary data.</text>
</comment>
<dbReference type="AlphaFoldDB" id="A0AAN5NCP2"/>
<organism evidence="1 2">
    <name type="scientific">Clostridium perfringens</name>
    <dbReference type="NCBI Taxonomy" id="1502"/>
    <lineage>
        <taxon>Bacteria</taxon>
        <taxon>Bacillati</taxon>
        <taxon>Bacillota</taxon>
        <taxon>Clostridia</taxon>
        <taxon>Eubacteriales</taxon>
        <taxon>Clostridiaceae</taxon>
        <taxon>Clostridium</taxon>
    </lineage>
</organism>
<name>A0AAN5NCP2_CLOPF</name>
<evidence type="ECO:0000313" key="1">
    <source>
        <dbReference type="EMBL" id="HAT4299798.1"/>
    </source>
</evidence>
<sequence>MTHFSEILKNEIQLSEDECCIVFDFGCYFPYSNSNELTFKFSLGMEEFNDYKVNNRYKNKCYQTISKKYGRKISKIGYPYVMKLKEQNLILLCLNIGIRDKYITLVFPIHTKMTKDKPICALKFHYMFNKNEFYFISYEKTKDCSYHQHIWRNYKSEDKINSDNEILLNAPNIIDDNSNTLVYDDIIKPYELSLQDLLL</sequence>
<protein>
    <submittedName>
        <fullName evidence="1">Uncharacterized protein</fullName>
    </submittedName>
</protein>
<accession>A0AAN5NCP2</accession>
<reference evidence="1" key="2">
    <citation type="submission" date="2020-07" db="EMBL/GenBank/DDBJ databases">
        <authorList>
            <consortium name="NCBI Pathogen Detection Project"/>
        </authorList>
    </citation>
    <scope>NUCLEOTIDE SEQUENCE</scope>
    <source>
        <strain evidence="1">C25</strain>
    </source>
</reference>
<proteinExistence type="predicted"/>
<dbReference type="EMBL" id="DACTBT010000044">
    <property type="protein sequence ID" value="HAT4299798.1"/>
    <property type="molecule type" value="Genomic_DNA"/>
</dbReference>
<dbReference type="RefSeq" id="WP_208337959.1">
    <property type="nucleotide sequence ID" value="NZ_CATNXM010000003.1"/>
</dbReference>
<dbReference type="Proteomes" id="UP000855421">
    <property type="component" value="Unassembled WGS sequence"/>
</dbReference>
<evidence type="ECO:0000313" key="2">
    <source>
        <dbReference type="Proteomes" id="UP000855421"/>
    </source>
</evidence>